<evidence type="ECO:0000313" key="3">
    <source>
        <dbReference type="Proteomes" id="UP000051297"/>
    </source>
</evidence>
<feature type="transmembrane region" description="Helical" evidence="1">
    <location>
        <begin position="28"/>
        <end position="56"/>
    </location>
</feature>
<dbReference type="PATRIC" id="fig|1576480.3.peg.454"/>
<keyword evidence="1" id="KW-0472">Membrane</keyword>
<feature type="transmembrane region" description="Helical" evidence="1">
    <location>
        <begin position="94"/>
        <end position="116"/>
    </location>
</feature>
<sequence>MRAWLLRVVLVLWLALYPVIHIPLMIPLVAVLGSTLAALVGALVIGIWGSVFYFLLRRESVLTGAKTKLVQIRNAGGVLGWINTKIPEVRDGALLSPFWIQVSFVLFGAWVGVLLLRLTYPDSHPLRALFWVWLGAIVNTLVSVLVIYGPPAILARELITALLER</sequence>
<organism evidence="2 3">
    <name type="scientific">candidate division WWE3 bacterium CSP1-7</name>
    <dbReference type="NCBI Taxonomy" id="1576480"/>
    <lineage>
        <taxon>Bacteria</taxon>
        <taxon>Katanobacteria</taxon>
    </lineage>
</organism>
<name>A0A0T5ZX93_UNCKA</name>
<dbReference type="STRING" id="1576480.XU08_C0003G0064"/>
<proteinExistence type="predicted"/>
<accession>A0A0T5ZX93</accession>
<evidence type="ECO:0000313" key="2">
    <source>
        <dbReference type="EMBL" id="KRT67391.1"/>
    </source>
</evidence>
<evidence type="ECO:0000256" key="1">
    <source>
        <dbReference type="SAM" id="Phobius"/>
    </source>
</evidence>
<keyword evidence="1" id="KW-1133">Transmembrane helix</keyword>
<comment type="caution">
    <text evidence="2">The sequence shown here is derived from an EMBL/GenBank/DDBJ whole genome shotgun (WGS) entry which is preliminary data.</text>
</comment>
<dbReference type="Proteomes" id="UP000051297">
    <property type="component" value="Unassembled WGS sequence"/>
</dbReference>
<protein>
    <submittedName>
        <fullName evidence="2">Gwc1 protein</fullName>
    </submittedName>
</protein>
<feature type="transmembrane region" description="Helical" evidence="1">
    <location>
        <begin position="128"/>
        <end position="148"/>
    </location>
</feature>
<reference evidence="2 3" key="1">
    <citation type="submission" date="2015-05" db="EMBL/GenBank/DDBJ databases">
        <title>Critical biogeochemical functions in the subsurface are associated with bacteria from new phyla and little studied lineages.</title>
        <authorList>
            <person name="Hug L.A."/>
            <person name="Thomas B.C."/>
            <person name="Sharon I."/>
            <person name="Brown C.T."/>
            <person name="Sharma R."/>
            <person name="Hettich R.L."/>
            <person name="Wilkins M.J."/>
            <person name="Williams K.H."/>
            <person name="Singh A."/>
            <person name="Banfield J.F."/>
        </authorList>
    </citation>
    <scope>NUCLEOTIDE SEQUENCE [LARGE SCALE GENOMIC DNA]</scope>
    <source>
        <strain evidence="2">CSP1-7</strain>
    </source>
</reference>
<gene>
    <name evidence="2" type="primary">gwc1</name>
    <name evidence="2" type="ORF">XU08_C0003G0064</name>
</gene>
<dbReference type="AlphaFoldDB" id="A0A0T5ZX93"/>
<dbReference type="EMBL" id="LDXK01000003">
    <property type="protein sequence ID" value="KRT67391.1"/>
    <property type="molecule type" value="Genomic_DNA"/>
</dbReference>
<keyword evidence="1" id="KW-0812">Transmembrane</keyword>